<reference evidence="1" key="2">
    <citation type="submission" date="2023-04" db="EMBL/GenBank/DDBJ databases">
        <authorList>
            <person name="Bu L."/>
            <person name="Lu L."/>
            <person name="Laidemitt M.R."/>
            <person name="Zhang S.M."/>
            <person name="Mutuku M."/>
            <person name="Mkoji G."/>
            <person name="Steinauer M."/>
            <person name="Loker E.S."/>
        </authorList>
    </citation>
    <scope>NUCLEOTIDE SEQUENCE</scope>
    <source>
        <strain evidence="1">KasaAsao</strain>
        <tissue evidence="1">Whole Snail</tissue>
    </source>
</reference>
<keyword evidence="2" id="KW-1185">Reference proteome</keyword>
<name>A0AAD8BWG4_BIOPF</name>
<gene>
    <name evidence="1" type="ORF">Bpfe_008755</name>
</gene>
<sequence length="98" mass="10580">MDLCMDHGQHPRGQAGMDLCMDHGQHPRGQAGMDLCNGSWPASEGTGWDGSLQWIMASIRGDRLGWISAIDHGQHPKGQAGMDLCNGSWPSGCYIRSS</sequence>
<proteinExistence type="predicted"/>
<evidence type="ECO:0000313" key="1">
    <source>
        <dbReference type="EMBL" id="KAK0061840.1"/>
    </source>
</evidence>
<reference evidence="1" key="1">
    <citation type="journal article" date="2023" name="PLoS Negl. Trop. Dis.">
        <title>A genome sequence for Biomphalaria pfeifferi, the major vector snail for the human-infecting parasite Schistosoma mansoni.</title>
        <authorList>
            <person name="Bu L."/>
            <person name="Lu L."/>
            <person name="Laidemitt M.R."/>
            <person name="Zhang S.M."/>
            <person name="Mutuku M."/>
            <person name="Mkoji G."/>
            <person name="Steinauer M."/>
            <person name="Loker E.S."/>
        </authorList>
    </citation>
    <scope>NUCLEOTIDE SEQUENCE</scope>
    <source>
        <strain evidence="1">KasaAsao</strain>
    </source>
</reference>
<protein>
    <submittedName>
        <fullName evidence="1">Uncharacterized protein</fullName>
    </submittedName>
</protein>
<comment type="caution">
    <text evidence="1">The sequence shown here is derived from an EMBL/GenBank/DDBJ whole genome shotgun (WGS) entry which is preliminary data.</text>
</comment>
<organism evidence="1 2">
    <name type="scientific">Biomphalaria pfeifferi</name>
    <name type="common">Bloodfluke planorb</name>
    <name type="synonym">Freshwater snail</name>
    <dbReference type="NCBI Taxonomy" id="112525"/>
    <lineage>
        <taxon>Eukaryota</taxon>
        <taxon>Metazoa</taxon>
        <taxon>Spiralia</taxon>
        <taxon>Lophotrochozoa</taxon>
        <taxon>Mollusca</taxon>
        <taxon>Gastropoda</taxon>
        <taxon>Heterobranchia</taxon>
        <taxon>Euthyneura</taxon>
        <taxon>Panpulmonata</taxon>
        <taxon>Hygrophila</taxon>
        <taxon>Lymnaeoidea</taxon>
        <taxon>Planorbidae</taxon>
        <taxon>Biomphalaria</taxon>
    </lineage>
</organism>
<accession>A0AAD8BWG4</accession>
<dbReference type="AlphaFoldDB" id="A0AAD8BWG4"/>
<dbReference type="Proteomes" id="UP001233172">
    <property type="component" value="Unassembled WGS sequence"/>
</dbReference>
<dbReference type="EMBL" id="JASAOG010000028">
    <property type="protein sequence ID" value="KAK0061840.1"/>
    <property type="molecule type" value="Genomic_DNA"/>
</dbReference>
<evidence type="ECO:0000313" key="2">
    <source>
        <dbReference type="Proteomes" id="UP001233172"/>
    </source>
</evidence>